<dbReference type="EMBL" id="BMDY01000004">
    <property type="protein sequence ID" value="GGA98369.1"/>
    <property type="molecule type" value="Genomic_DNA"/>
</dbReference>
<sequence length="290" mass="32852">MIIRRQPLIAISLSLLLVTAVLIGWRIFTPPEISETAICRAAIATHLMQRQLGEIQALPEQPHQYISASHIGGSPKALGCQVSGQLVSISQQQQAIANLYYQQKGQQLAIIEPRSAAPNRVRLFTNKQLSFPKVRLAKHDLITGIHEMYGEGFDTNQVIQQTVALVKANHICGQLERQQHLNLSPVPMEGSYLKQAHILTPYLINLVQRSPLDVEEMLRTKQQIAELEQAFKRNTPNLVNWLQQSESTRPLDKRLLEYHLRDLKRANPRLYLPSNCNQAYLHSAELTQTL</sequence>
<evidence type="ECO:0000313" key="1">
    <source>
        <dbReference type="EMBL" id="GGA98369.1"/>
    </source>
</evidence>
<proteinExistence type="predicted"/>
<name>A0ABQ1HY47_9ALTE</name>
<accession>A0ABQ1HY47</accession>
<evidence type="ECO:0008006" key="3">
    <source>
        <dbReference type="Google" id="ProtNLM"/>
    </source>
</evidence>
<comment type="caution">
    <text evidence="1">The sequence shown here is derived from an EMBL/GenBank/DDBJ whole genome shotgun (WGS) entry which is preliminary data.</text>
</comment>
<reference evidence="2" key="1">
    <citation type="journal article" date="2019" name="Int. J. Syst. Evol. Microbiol.">
        <title>The Global Catalogue of Microorganisms (GCM) 10K type strain sequencing project: providing services to taxonomists for standard genome sequencing and annotation.</title>
        <authorList>
            <consortium name="The Broad Institute Genomics Platform"/>
            <consortium name="The Broad Institute Genome Sequencing Center for Infectious Disease"/>
            <person name="Wu L."/>
            <person name="Ma J."/>
        </authorList>
    </citation>
    <scope>NUCLEOTIDE SEQUENCE [LARGE SCALE GENOMIC DNA]</scope>
    <source>
        <strain evidence="2">CGMCC 1.10131</strain>
    </source>
</reference>
<dbReference type="Proteomes" id="UP000651977">
    <property type="component" value="Unassembled WGS sequence"/>
</dbReference>
<evidence type="ECO:0000313" key="2">
    <source>
        <dbReference type="Proteomes" id="UP000651977"/>
    </source>
</evidence>
<keyword evidence="2" id="KW-1185">Reference proteome</keyword>
<protein>
    <recommendedName>
        <fullName evidence="3">SAF domain-containing protein</fullName>
    </recommendedName>
</protein>
<gene>
    <name evidence="1" type="ORF">GCM10007414_09220</name>
</gene>
<organism evidence="1 2">
    <name type="scientific">Agarivorans gilvus</name>
    <dbReference type="NCBI Taxonomy" id="680279"/>
    <lineage>
        <taxon>Bacteria</taxon>
        <taxon>Pseudomonadati</taxon>
        <taxon>Pseudomonadota</taxon>
        <taxon>Gammaproteobacteria</taxon>
        <taxon>Alteromonadales</taxon>
        <taxon>Alteromonadaceae</taxon>
        <taxon>Agarivorans</taxon>
    </lineage>
</organism>
<dbReference type="RefSeq" id="WP_055732222.1">
    <property type="nucleotide sequence ID" value="NZ_BMDY01000004.1"/>
</dbReference>